<dbReference type="Proteomes" id="UP000501130">
    <property type="component" value="Chromosome"/>
</dbReference>
<evidence type="ECO:0000313" key="4">
    <source>
        <dbReference type="Proteomes" id="UP000501130"/>
    </source>
</evidence>
<dbReference type="PANTHER" id="PTHR30486:SF15">
    <property type="entry name" value="TYPE II_IV SECRETION SYSTEM ATPASE"/>
    <property type="match status" value="1"/>
</dbReference>
<feature type="domain" description="Bacterial type II secretion system protein E" evidence="2">
    <location>
        <begin position="120"/>
        <end position="402"/>
    </location>
</feature>
<accession>A0ABX6N424</accession>
<organism evidence="3 4">
    <name type="scientific">Limnobacter profundi</name>
    <dbReference type="NCBI Taxonomy" id="2732163"/>
    <lineage>
        <taxon>Bacteria</taxon>
        <taxon>Pseudomonadati</taxon>
        <taxon>Pseudomonadota</taxon>
        <taxon>Betaproteobacteria</taxon>
        <taxon>Burkholderiales</taxon>
        <taxon>Burkholderiaceae</taxon>
        <taxon>Limnobacter</taxon>
    </lineage>
</organism>
<evidence type="ECO:0000256" key="1">
    <source>
        <dbReference type="ARBA" id="ARBA00006611"/>
    </source>
</evidence>
<sequence length="461" mass="50855">MVQQMSDIIFGQEAPLPTPKEPEHLAGSLPNAANAVEDLQFATAKVNDMDSAVLADVKEMAHEHILAIIEKKGATFAKMDNSALEKFIQGEVQSLIYGKQIPLNDSEVAFVADSLYKEIAGFGPLEDLLADPNVEDVMINGYKDVYVSKMGRMERVQARFVDNAHLLRIVRRILAPLGRRLDESSPMVDARLPDGSRINVIISPLARDGVVVSIRKFRSTPLRAEDLMGLGTFDARVYELMQEAVRKRCNLVVSGATSTGKTSMLNVLAEFIPAGERLITIEDTAELQLNHHHVVRLESRPGGHEGAGAISIRDLVKNSLRMRPDRVVVGEVRGAEVLDMLQAMSTGHDGSMGTIHASTPRDCLHRLEMLSGFAGFTGNEMSLRRQIASALDLIVQIVRLPSGKRRIYSITEVAGIVDDNILLQDLYRHESRLGPDGQELDNWVPVVPYPKNPKISHIRLT</sequence>
<dbReference type="PANTHER" id="PTHR30486">
    <property type="entry name" value="TWITCHING MOTILITY PROTEIN PILT"/>
    <property type="match status" value="1"/>
</dbReference>
<gene>
    <name evidence="3" type="ORF">HKT17_03315</name>
</gene>
<dbReference type="Gene3D" id="3.30.450.380">
    <property type="match status" value="1"/>
</dbReference>
<protein>
    <submittedName>
        <fullName evidence="3">CpaF family protein</fullName>
    </submittedName>
</protein>
<dbReference type="EMBL" id="CP053084">
    <property type="protein sequence ID" value="QJR28806.1"/>
    <property type="molecule type" value="Genomic_DNA"/>
</dbReference>
<dbReference type="CDD" id="cd01130">
    <property type="entry name" value="VirB11-like_ATPase"/>
    <property type="match status" value="1"/>
</dbReference>
<dbReference type="InterPro" id="IPR050921">
    <property type="entry name" value="T4SS_GSP_E_ATPase"/>
</dbReference>
<proteinExistence type="inferred from homology"/>
<evidence type="ECO:0000259" key="2">
    <source>
        <dbReference type="Pfam" id="PF00437"/>
    </source>
</evidence>
<name>A0ABX6N424_9BURK</name>
<keyword evidence="4" id="KW-1185">Reference proteome</keyword>
<comment type="similarity">
    <text evidence="1">Belongs to the GSP E family.</text>
</comment>
<dbReference type="InterPro" id="IPR027417">
    <property type="entry name" value="P-loop_NTPase"/>
</dbReference>
<dbReference type="InterPro" id="IPR001482">
    <property type="entry name" value="T2SS/T4SS_dom"/>
</dbReference>
<dbReference type="SUPFAM" id="SSF52540">
    <property type="entry name" value="P-loop containing nucleoside triphosphate hydrolases"/>
    <property type="match status" value="1"/>
</dbReference>
<evidence type="ECO:0000313" key="3">
    <source>
        <dbReference type="EMBL" id="QJR28806.1"/>
    </source>
</evidence>
<dbReference type="Gene3D" id="3.40.50.300">
    <property type="entry name" value="P-loop containing nucleotide triphosphate hydrolases"/>
    <property type="match status" value="1"/>
</dbReference>
<dbReference type="Pfam" id="PF00437">
    <property type="entry name" value="T2SSE"/>
    <property type="match status" value="1"/>
</dbReference>
<reference evidence="3 4" key="1">
    <citation type="submission" date="2020-05" db="EMBL/GenBank/DDBJ databases">
        <title>Compete genome of Limnobacter sp. SAORIC-580.</title>
        <authorList>
            <person name="Song J."/>
            <person name="Cho J.-C."/>
        </authorList>
    </citation>
    <scope>NUCLEOTIDE SEQUENCE [LARGE SCALE GENOMIC DNA]</scope>
    <source>
        <strain evidence="3 4">SAORIC-580</strain>
    </source>
</reference>